<sequence>MSVTNVTKRSLRILALPLVSASKTPGTSSGHLTYYHFTTPPPHPEKTKTWSHWATTKAADIWAGFGKAPEGGWKRRTFVYGERLVDRMDFEEMALKSLDPSLGPSLKRFGHSKADIKPDDNLTIPLIYPSEACGSPISHLRTQLSKRTPKHKRGAWTWLLISPLTAPFMIIPIIPNLPFFFCIWRSWSHYRAYKASSYLEQLLDKGAIVPQSSPVLNAIYAKYAAQVLPAADVQPIKQGDDIDSDASSTPSSDAESPASKPSQHEKHLLLTRDAVQEITAQFDSQPDSTLAANLYRAMEQAALRLQGPEHQSRSK</sequence>
<evidence type="ECO:0000313" key="2">
    <source>
        <dbReference type="Proteomes" id="UP001055072"/>
    </source>
</evidence>
<dbReference type="EMBL" id="MU274920">
    <property type="protein sequence ID" value="KAI0087061.1"/>
    <property type="molecule type" value="Genomic_DNA"/>
</dbReference>
<dbReference type="Proteomes" id="UP001055072">
    <property type="component" value="Unassembled WGS sequence"/>
</dbReference>
<proteinExistence type="predicted"/>
<comment type="caution">
    <text evidence="1">The sequence shown here is derived from an EMBL/GenBank/DDBJ whole genome shotgun (WGS) entry which is preliminary data.</text>
</comment>
<protein>
    <submittedName>
        <fullName evidence="1">Mitochondrial K+-H+ exchange-related-domain-containing protein</fullName>
    </submittedName>
</protein>
<keyword evidence="2" id="KW-1185">Reference proteome</keyword>
<gene>
    <name evidence="1" type="ORF">BDY19DRAFT_893816</name>
</gene>
<accession>A0ACB8TYJ7</accession>
<evidence type="ECO:0000313" key="1">
    <source>
        <dbReference type="EMBL" id="KAI0087061.1"/>
    </source>
</evidence>
<reference evidence="1" key="1">
    <citation type="journal article" date="2021" name="Environ. Microbiol.">
        <title>Gene family expansions and transcriptome signatures uncover fungal adaptations to wood decay.</title>
        <authorList>
            <person name="Hage H."/>
            <person name="Miyauchi S."/>
            <person name="Viragh M."/>
            <person name="Drula E."/>
            <person name="Min B."/>
            <person name="Chaduli D."/>
            <person name="Navarro D."/>
            <person name="Favel A."/>
            <person name="Norest M."/>
            <person name="Lesage-Meessen L."/>
            <person name="Balint B."/>
            <person name="Merenyi Z."/>
            <person name="de Eugenio L."/>
            <person name="Morin E."/>
            <person name="Martinez A.T."/>
            <person name="Baldrian P."/>
            <person name="Stursova M."/>
            <person name="Martinez M.J."/>
            <person name="Novotny C."/>
            <person name="Magnuson J.K."/>
            <person name="Spatafora J.W."/>
            <person name="Maurice S."/>
            <person name="Pangilinan J."/>
            <person name="Andreopoulos W."/>
            <person name="LaButti K."/>
            <person name="Hundley H."/>
            <person name="Na H."/>
            <person name="Kuo A."/>
            <person name="Barry K."/>
            <person name="Lipzen A."/>
            <person name="Henrissat B."/>
            <person name="Riley R."/>
            <person name="Ahrendt S."/>
            <person name="Nagy L.G."/>
            <person name="Grigoriev I.V."/>
            <person name="Martin F."/>
            <person name="Rosso M.N."/>
        </authorList>
    </citation>
    <scope>NUCLEOTIDE SEQUENCE</scope>
    <source>
        <strain evidence="1">CBS 384.51</strain>
    </source>
</reference>
<name>A0ACB8TYJ7_9APHY</name>
<organism evidence="1 2">
    <name type="scientific">Irpex rosettiformis</name>
    <dbReference type="NCBI Taxonomy" id="378272"/>
    <lineage>
        <taxon>Eukaryota</taxon>
        <taxon>Fungi</taxon>
        <taxon>Dikarya</taxon>
        <taxon>Basidiomycota</taxon>
        <taxon>Agaricomycotina</taxon>
        <taxon>Agaricomycetes</taxon>
        <taxon>Polyporales</taxon>
        <taxon>Irpicaceae</taxon>
        <taxon>Irpex</taxon>
    </lineage>
</organism>